<protein>
    <submittedName>
        <fullName evidence="2">DUF4177 domain-containing protein</fullName>
    </submittedName>
</protein>
<sequence>MGTRYEYKTIKVPMAAGNSRERRKRDKILNDYAAQGWEVDQIDPKSILAFGRSDRVTLRRKLHRLSRAESRAESSGQQRTTATNNHR</sequence>
<name>A0A4S8QM12_9ACTN</name>
<feature type="region of interest" description="Disordered" evidence="1">
    <location>
        <begin position="64"/>
        <end position="87"/>
    </location>
</feature>
<dbReference type="Proteomes" id="UP000308760">
    <property type="component" value="Unassembled WGS sequence"/>
</dbReference>
<evidence type="ECO:0000313" key="2">
    <source>
        <dbReference type="EMBL" id="THV41774.1"/>
    </source>
</evidence>
<dbReference type="EMBL" id="STGY01000041">
    <property type="protein sequence ID" value="THV41774.1"/>
    <property type="molecule type" value="Genomic_DNA"/>
</dbReference>
<accession>A0A4S8QM12</accession>
<reference evidence="3" key="1">
    <citation type="submission" date="2019-04" db="EMBL/GenBank/DDBJ databases">
        <title>Nocardioides xinjiangensis sp. nov.</title>
        <authorList>
            <person name="Liu S."/>
        </authorList>
    </citation>
    <scope>NUCLEOTIDE SEQUENCE [LARGE SCALE GENOMIC DNA]</scope>
    <source>
        <strain evidence="3">18</strain>
    </source>
</reference>
<reference evidence="2 3" key="2">
    <citation type="submission" date="2019-05" db="EMBL/GenBank/DDBJ databases">
        <title>Glycomyces buryatensis sp. nov.</title>
        <authorList>
            <person name="Nikitina E."/>
        </authorList>
    </citation>
    <scope>NUCLEOTIDE SEQUENCE [LARGE SCALE GENOMIC DNA]</scope>
    <source>
        <strain evidence="2 3">18</strain>
    </source>
</reference>
<dbReference type="InterPro" id="IPR025234">
    <property type="entry name" value="YjzH-like"/>
</dbReference>
<comment type="caution">
    <text evidence="2">The sequence shown here is derived from an EMBL/GenBank/DDBJ whole genome shotgun (WGS) entry which is preliminary data.</text>
</comment>
<gene>
    <name evidence="2" type="ORF">FAB82_10345</name>
</gene>
<dbReference type="OrthoDB" id="4469787at2"/>
<feature type="compositionally biased region" description="Polar residues" evidence="1">
    <location>
        <begin position="76"/>
        <end position="87"/>
    </location>
</feature>
<organism evidence="2 3">
    <name type="scientific">Glycomyces buryatensis</name>
    <dbReference type="NCBI Taxonomy" id="2570927"/>
    <lineage>
        <taxon>Bacteria</taxon>
        <taxon>Bacillati</taxon>
        <taxon>Actinomycetota</taxon>
        <taxon>Actinomycetes</taxon>
        <taxon>Glycomycetales</taxon>
        <taxon>Glycomycetaceae</taxon>
        <taxon>Glycomyces</taxon>
    </lineage>
</organism>
<dbReference type="Pfam" id="PF13783">
    <property type="entry name" value="DUF4177"/>
    <property type="match status" value="1"/>
</dbReference>
<dbReference type="AlphaFoldDB" id="A0A4S8QM12"/>
<keyword evidence="3" id="KW-1185">Reference proteome</keyword>
<evidence type="ECO:0000313" key="3">
    <source>
        <dbReference type="Proteomes" id="UP000308760"/>
    </source>
</evidence>
<dbReference type="RefSeq" id="WP_136534459.1">
    <property type="nucleotide sequence ID" value="NZ_STGY01000041.1"/>
</dbReference>
<proteinExistence type="predicted"/>
<evidence type="ECO:0000256" key="1">
    <source>
        <dbReference type="SAM" id="MobiDB-lite"/>
    </source>
</evidence>